<dbReference type="GO" id="GO:0006974">
    <property type="term" value="P:DNA damage response"/>
    <property type="evidence" value="ECO:0007669"/>
    <property type="project" value="TreeGrafter"/>
</dbReference>
<dbReference type="AlphaFoldDB" id="A0A7S1BIN6"/>
<dbReference type="GO" id="GO:0005737">
    <property type="term" value="C:cytoplasm"/>
    <property type="evidence" value="ECO:0007669"/>
    <property type="project" value="TreeGrafter"/>
</dbReference>
<dbReference type="EMBL" id="HBFR01018804">
    <property type="protein sequence ID" value="CAD8886486.1"/>
    <property type="molecule type" value="Transcribed_RNA"/>
</dbReference>
<dbReference type="GO" id="GO:0006511">
    <property type="term" value="P:ubiquitin-dependent protein catabolic process"/>
    <property type="evidence" value="ECO:0007669"/>
    <property type="project" value="TreeGrafter"/>
</dbReference>
<evidence type="ECO:0000256" key="6">
    <source>
        <dbReference type="ARBA" id="ARBA00022840"/>
    </source>
</evidence>
<gene>
    <name evidence="9" type="ORF">CHYS00102_LOCUS13684</name>
</gene>
<dbReference type="InterPro" id="IPR042063">
    <property type="entry name" value="Ubi_acti_E1_SCCH"/>
</dbReference>
<feature type="active site" description="Glycyl thioester intermediate" evidence="7">
    <location>
        <position position="96"/>
    </location>
</feature>
<dbReference type="InterPro" id="IPR038252">
    <property type="entry name" value="UBA_E1_C_sf"/>
</dbReference>
<dbReference type="PANTHER" id="PTHR10953:SF4">
    <property type="entry name" value="UBIQUITIN-ACTIVATING ENZYME E1 C-TERMINAL DOMAIN-CONTAINING PROTEIN"/>
    <property type="match status" value="1"/>
</dbReference>
<evidence type="ECO:0000259" key="8">
    <source>
        <dbReference type="SMART" id="SM00985"/>
    </source>
</evidence>
<dbReference type="InterPro" id="IPR035985">
    <property type="entry name" value="Ubiquitin-activating_enz"/>
</dbReference>
<evidence type="ECO:0000256" key="4">
    <source>
        <dbReference type="ARBA" id="ARBA00022741"/>
    </source>
</evidence>
<dbReference type="Pfam" id="PF09358">
    <property type="entry name" value="E1_UFD"/>
    <property type="match status" value="1"/>
</dbReference>
<keyword evidence="5" id="KW-0833">Ubl conjugation pathway</keyword>
<comment type="similarity">
    <text evidence="2">Belongs to the ubiquitin-activating E1 family.</text>
</comment>
<proteinExistence type="inferred from homology"/>
<dbReference type="Pfam" id="PF00899">
    <property type="entry name" value="ThiF"/>
    <property type="match status" value="1"/>
</dbReference>
<dbReference type="InterPro" id="IPR019572">
    <property type="entry name" value="UBA_E1_SCCH"/>
</dbReference>
<name>A0A7S1BIN6_9STRA</name>
<sequence length="536" mass="61103">MAMNPGMKIVAHQEKVCSETETLFSDAFYASLDGVCTALDNVQARLYMDSRCVFYQLPMLESGTLGTKGNTQIVVPGVTENYGATRDPPEKGFPVCTVKNFPNVIQHTLQWANEIFEGTFRLSAENVNQYLTTPNFREMLNSQQNTKLDTLKSVKETLVDDRPRSFEDCVVWARLYFERLFNNDIRQLLHNLPEDKLTTAGTPFWGGSKRCPKPLQFDMNAVCEDAEMRNHYDFIVAAANLRAKMYGIKGRTEEEYFQQFLPEIIIPDFTPKQGVKIQTKEDEKEEEAPPADMDVDSECDKIFAELPAPSSLAGFRLELIEFDKDIDEHMLFVTACSNLRAINYQIPTEDTHKSRAIAGRIIPAIATTTALVTGLICLEMYKVVGSANKELPIEAYKNSFLNLAIPFMTSTEPQGPAKTKAMLKGKEWEWSAWDSIHMNIGDITLKEFMEYFEKEYNLEINMLSYGVSLLYSFFANKKKVAERMTMSMTEIIKDVTKKEFAEHQLYVILEVVVNDIETGDEVELPYIKFQFKEAPH</sequence>
<dbReference type="SMART" id="SM00985">
    <property type="entry name" value="UBA_e1_C"/>
    <property type="match status" value="1"/>
</dbReference>
<dbReference type="InterPro" id="IPR018965">
    <property type="entry name" value="Ub-activating_enz_E1_C"/>
</dbReference>
<dbReference type="FunFam" id="1.10.10.2660:FF:000001">
    <property type="entry name" value="Ubiquitin-activating enzyme E1 1"/>
    <property type="match status" value="1"/>
</dbReference>
<dbReference type="PROSITE" id="PS00865">
    <property type="entry name" value="UBIQUITIN_ACTIVAT_2"/>
    <property type="match status" value="1"/>
</dbReference>
<dbReference type="Gene3D" id="1.10.10.2660">
    <property type="entry name" value="Ubiquitin-activating enzyme E1, SCCH domain"/>
    <property type="match status" value="1"/>
</dbReference>
<dbReference type="FunFam" id="3.10.290.60:FF:000001">
    <property type="entry name" value="Ubiquitin-activating enzyme E1 2"/>
    <property type="match status" value="1"/>
</dbReference>
<dbReference type="UniPathway" id="UPA00143"/>
<evidence type="ECO:0000313" key="9">
    <source>
        <dbReference type="EMBL" id="CAD8886486.1"/>
    </source>
</evidence>
<protein>
    <recommendedName>
        <fullName evidence="8">Ubiquitin-activating enzyme E1 C-terminal domain-containing protein</fullName>
    </recommendedName>
</protein>
<dbReference type="InterPro" id="IPR033127">
    <property type="entry name" value="UBQ-activ_enz_E1_Cys_AS"/>
</dbReference>
<organism evidence="9">
    <name type="scientific">Corethron hystrix</name>
    <dbReference type="NCBI Taxonomy" id="216773"/>
    <lineage>
        <taxon>Eukaryota</taxon>
        <taxon>Sar</taxon>
        <taxon>Stramenopiles</taxon>
        <taxon>Ochrophyta</taxon>
        <taxon>Bacillariophyta</taxon>
        <taxon>Coscinodiscophyceae</taxon>
        <taxon>Corethrophycidae</taxon>
        <taxon>Corethrales</taxon>
        <taxon>Corethraceae</taxon>
        <taxon>Corethron</taxon>
    </lineage>
</organism>
<comment type="pathway">
    <text evidence="1">Protein modification; protein ubiquitination.</text>
</comment>
<dbReference type="GO" id="GO:0005524">
    <property type="term" value="F:ATP binding"/>
    <property type="evidence" value="ECO:0007669"/>
    <property type="project" value="UniProtKB-KW"/>
</dbReference>
<dbReference type="Gene3D" id="3.10.290.60">
    <property type="entry name" value="Ubiquitin-activating enzyme E1, UFD domain"/>
    <property type="match status" value="1"/>
</dbReference>
<keyword evidence="6" id="KW-0067">ATP-binding</keyword>
<dbReference type="PRINTS" id="PR01849">
    <property type="entry name" value="UBIQUITINACT"/>
</dbReference>
<dbReference type="PANTHER" id="PTHR10953">
    <property type="entry name" value="UBIQUITIN-ACTIVATING ENZYME E1"/>
    <property type="match status" value="1"/>
</dbReference>
<feature type="domain" description="Ubiquitin-activating enzyme E1 C-terminal" evidence="8">
    <location>
        <begin position="396"/>
        <end position="527"/>
    </location>
</feature>
<reference evidence="9" key="1">
    <citation type="submission" date="2021-01" db="EMBL/GenBank/DDBJ databases">
        <authorList>
            <person name="Corre E."/>
            <person name="Pelletier E."/>
            <person name="Niang G."/>
            <person name="Scheremetjew M."/>
            <person name="Finn R."/>
            <person name="Kale V."/>
            <person name="Holt S."/>
            <person name="Cochrane G."/>
            <person name="Meng A."/>
            <person name="Brown T."/>
            <person name="Cohen L."/>
        </authorList>
    </citation>
    <scope>NUCLEOTIDE SEQUENCE</scope>
    <source>
        <strain evidence="9">308</strain>
    </source>
</reference>
<dbReference type="SUPFAM" id="SSF69572">
    <property type="entry name" value="Activating enzymes of the ubiquitin-like proteins"/>
    <property type="match status" value="1"/>
</dbReference>
<accession>A0A7S1BIN6</accession>
<dbReference type="InterPro" id="IPR000594">
    <property type="entry name" value="ThiF_NAD_FAD-bd"/>
</dbReference>
<evidence type="ECO:0000256" key="3">
    <source>
        <dbReference type="ARBA" id="ARBA00022598"/>
    </source>
</evidence>
<keyword evidence="3" id="KW-0436">Ligase</keyword>
<dbReference type="Gene3D" id="3.40.50.720">
    <property type="entry name" value="NAD(P)-binding Rossmann-like Domain"/>
    <property type="match status" value="1"/>
</dbReference>
<evidence type="ECO:0000256" key="2">
    <source>
        <dbReference type="ARBA" id="ARBA00005673"/>
    </source>
</evidence>
<dbReference type="GO" id="GO:0004839">
    <property type="term" value="F:ubiquitin activating enzyme activity"/>
    <property type="evidence" value="ECO:0007669"/>
    <property type="project" value="TreeGrafter"/>
</dbReference>
<evidence type="ECO:0000256" key="1">
    <source>
        <dbReference type="ARBA" id="ARBA00004906"/>
    </source>
</evidence>
<dbReference type="InterPro" id="IPR045886">
    <property type="entry name" value="ThiF/MoeB/HesA"/>
</dbReference>
<dbReference type="Pfam" id="PF10585">
    <property type="entry name" value="UBA_E1_SCCH"/>
    <property type="match status" value="1"/>
</dbReference>
<evidence type="ECO:0000256" key="7">
    <source>
        <dbReference type="PROSITE-ProRule" id="PRU10132"/>
    </source>
</evidence>
<evidence type="ECO:0000256" key="5">
    <source>
        <dbReference type="ARBA" id="ARBA00022786"/>
    </source>
</evidence>
<dbReference type="InterPro" id="IPR000011">
    <property type="entry name" value="UBQ/SUMO-activ_enz_E1-like"/>
</dbReference>
<dbReference type="GO" id="GO:0005634">
    <property type="term" value="C:nucleus"/>
    <property type="evidence" value="ECO:0007669"/>
    <property type="project" value="TreeGrafter"/>
</dbReference>
<keyword evidence="4" id="KW-0547">Nucleotide-binding</keyword>